<evidence type="ECO:0000313" key="4">
    <source>
        <dbReference type="Proteomes" id="UP000252585"/>
    </source>
</evidence>
<dbReference type="CDD" id="cd03392">
    <property type="entry name" value="PAP2_like_2"/>
    <property type="match status" value="1"/>
</dbReference>
<feature type="domain" description="Phosphatidic acid phosphatase type 2/haloperoxidase" evidence="2">
    <location>
        <begin position="104"/>
        <end position="216"/>
    </location>
</feature>
<dbReference type="InterPro" id="IPR000326">
    <property type="entry name" value="PAP2/HPO"/>
</dbReference>
<dbReference type="RefSeq" id="WP_114351432.1">
    <property type="nucleotide sequence ID" value="NZ_QPJJ01000001.1"/>
</dbReference>
<accession>A0A368YB72</accession>
<dbReference type="PANTHER" id="PTHR14969">
    <property type="entry name" value="SPHINGOSINE-1-PHOSPHATE PHOSPHOHYDROLASE"/>
    <property type="match status" value="1"/>
</dbReference>
<feature type="transmembrane region" description="Helical" evidence="1">
    <location>
        <begin position="16"/>
        <end position="36"/>
    </location>
</feature>
<evidence type="ECO:0000259" key="2">
    <source>
        <dbReference type="SMART" id="SM00014"/>
    </source>
</evidence>
<dbReference type="SUPFAM" id="SSF48317">
    <property type="entry name" value="Acid phosphatase/Vanadium-dependent haloperoxidase"/>
    <property type="match status" value="1"/>
</dbReference>
<evidence type="ECO:0000256" key="1">
    <source>
        <dbReference type="SAM" id="Phobius"/>
    </source>
</evidence>
<keyword evidence="1" id="KW-0812">Transmembrane</keyword>
<dbReference type="PANTHER" id="PTHR14969:SF13">
    <property type="entry name" value="AT30094P"/>
    <property type="match status" value="1"/>
</dbReference>
<dbReference type="AlphaFoldDB" id="A0A368YB72"/>
<keyword evidence="4" id="KW-1185">Reference proteome</keyword>
<gene>
    <name evidence="3" type="ORF">DFR57_101385</name>
</gene>
<feature type="transmembrane region" description="Helical" evidence="1">
    <location>
        <begin position="102"/>
        <end position="125"/>
    </location>
</feature>
<dbReference type="OrthoDB" id="9789113at2"/>
<keyword evidence="1" id="KW-1133">Transmembrane helix</keyword>
<evidence type="ECO:0000313" key="3">
    <source>
        <dbReference type="EMBL" id="RCW77510.1"/>
    </source>
</evidence>
<organism evidence="3 4">
    <name type="scientific">Saliterribacillus persicus</name>
    <dbReference type="NCBI Taxonomy" id="930114"/>
    <lineage>
        <taxon>Bacteria</taxon>
        <taxon>Bacillati</taxon>
        <taxon>Bacillota</taxon>
        <taxon>Bacilli</taxon>
        <taxon>Bacillales</taxon>
        <taxon>Bacillaceae</taxon>
        <taxon>Saliterribacillus</taxon>
    </lineage>
</organism>
<protein>
    <submittedName>
        <fullName evidence="3">Undecaprenyl-diphosphatase</fullName>
    </submittedName>
</protein>
<keyword evidence="1" id="KW-0472">Membrane</keyword>
<feature type="transmembrane region" description="Helical" evidence="1">
    <location>
        <begin position="205"/>
        <end position="224"/>
    </location>
</feature>
<comment type="caution">
    <text evidence="3">The sequence shown here is derived from an EMBL/GenBank/DDBJ whole genome shotgun (WGS) entry which is preliminary data.</text>
</comment>
<dbReference type="SMART" id="SM00014">
    <property type="entry name" value="acidPPc"/>
    <property type="match status" value="1"/>
</dbReference>
<dbReference type="InterPro" id="IPR036938">
    <property type="entry name" value="PAP2/HPO_sf"/>
</dbReference>
<feature type="transmembrane region" description="Helical" evidence="1">
    <location>
        <begin position="173"/>
        <end position="193"/>
    </location>
</feature>
<dbReference type="Proteomes" id="UP000252585">
    <property type="component" value="Unassembled WGS sequence"/>
</dbReference>
<reference evidence="3 4" key="1">
    <citation type="submission" date="2018-07" db="EMBL/GenBank/DDBJ databases">
        <title>Genomic Encyclopedia of Type Strains, Phase IV (KMG-IV): sequencing the most valuable type-strain genomes for metagenomic binning, comparative biology and taxonomic classification.</title>
        <authorList>
            <person name="Goeker M."/>
        </authorList>
    </citation>
    <scope>NUCLEOTIDE SEQUENCE [LARGE SCALE GENOMIC DNA]</scope>
    <source>
        <strain evidence="3 4">DSM 27696</strain>
    </source>
</reference>
<feature type="transmembrane region" description="Helical" evidence="1">
    <location>
        <begin position="77"/>
        <end position="95"/>
    </location>
</feature>
<dbReference type="Pfam" id="PF01569">
    <property type="entry name" value="PAP2"/>
    <property type="match status" value="1"/>
</dbReference>
<dbReference type="EMBL" id="QPJJ01000001">
    <property type="protein sequence ID" value="RCW77510.1"/>
    <property type="molecule type" value="Genomic_DNA"/>
</dbReference>
<dbReference type="Gene3D" id="1.20.144.10">
    <property type="entry name" value="Phosphatidic acid phosphatase type 2/haloperoxidase"/>
    <property type="match status" value="2"/>
</dbReference>
<feature type="transmembrane region" description="Helical" evidence="1">
    <location>
        <begin position="145"/>
        <end position="164"/>
    </location>
</feature>
<sequence>MPNQSEIIEFLKTYKAPIIIILAGFFLTGMSFYLFIEIAEEVLEKEEFYIDSTVQNLIEPIRSTLTDNIFGYITEGGSVWFLSVASIVLLVYLFLNSKYSNWFLIYFTINMIGIAGLTKGLKLLFERERPEVLEQYDGSGFSFPSGHSTGAIAFYGFVIYLIVISHLDKKWKWLINIVLGIFALLVATSRVFINVHYVTDVVAGISLGLTFLFVCIFALEVTLWQNRRKKKRVG</sequence>
<name>A0A368YB72_9BACI</name>
<proteinExistence type="predicted"/>